<keyword evidence="2 3" id="KW-0413">Isomerase</keyword>
<evidence type="ECO:0000256" key="1">
    <source>
        <dbReference type="ARBA" id="ARBA00008270"/>
    </source>
</evidence>
<dbReference type="Proteomes" id="UP001481872">
    <property type="component" value="Unassembled WGS sequence"/>
</dbReference>
<reference evidence="3 4" key="1">
    <citation type="submission" date="2024-04" db="EMBL/GenBank/DDBJ databases">
        <title>Human intestinal bacterial collection.</title>
        <authorList>
            <person name="Pauvert C."/>
            <person name="Hitch T.C.A."/>
            <person name="Clavel T."/>
        </authorList>
    </citation>
    <scope>NUCLEOTIDE SEQUENCE [LARGE SCALE GENOMIC DNA]</scope>
    <source>
        <strain evidence="3 4">CLA-SR-H026</strain>
    </source>
</reference>
<accession>A0ABV1J7X7</accession>
<sequence>MKQFIVDTFTEKVFKGNPAAVCLPDRLLTDELMLAIANENNLSETAFIVKDRDKYILRSFTPEEEVDFCGHATFAAAYIVFLILEREEDTIYFETKSGTLPVTRKGDIYNVDLPAFELEKISVTDEMVEAVGARPKEAYMGRDLLLVMEDDFDLTGYEPDILKIKTLDGTMLHLTKAGDGEYDCFSRSFAPKLGVDEDPVCGSGHCHISVYWAQKLNKPDILAYQVSRRGGILDTHVAPGHVNLSGHAVMFYRGDIHI</sequence>
<dbReference type="RefSeq" id="WP_349054358.1">
    <property type="nucleotide sequence ID" value="NZ_JBBNPS010000021.1"/>
</dbReference>
<dbReference type="GO" id="GO:0016853">
    <property type="term" value="F:isomerase activity"/>
    <property type="evidence" value="ECO:0007669"/>
    <property type="project" value="UniProtKB-KW"/>
</dbReference>
<dbReference type="PANTHER" id="PTHR13774:SF17">
    <property type="entry name" value="PHENAZINE BIOSYNTHESIS-LIKE DOMAIN-CONTAINING PROTEIN"/>
    <property type="match status" value="1"/>
</dbReference>
<keyword evidence="4" id="KW-1185">Reference proteome</keyword>
<evidence type="ECO:0000256" key="2">
    <source>
        <dbReference type="ARBA" id="ARBA00023235"/>
    </source>
</evidence>
<evidence type="ECO:0000313" key="4">
    <source>
        <dbReference type="Proteomes" id="UP001481872"/>
    </source>
</evidence>
<dbReference type="PANTHER" id="PTHR13774">
    <property type="entry name" value="PHENAZINE BIOSYNTHESIS PROTEIN"/>
    <property type="match status" value="1"/>
</dbReference>
<dbReference type="NCBIfam" id="TIGR00654">
    <property type="entry name" value="PhzF_family"/>
    <property type="match status" value="1"/>
</dbReference>
<comment type="caution">
    <text evidence="3">The sequence shown here is derived from an EMBL/GenBank/DDBJ whole genome shotgun (WGS) entry which is preliminary data.</text>
</comment>
<dbReference type="PIRSF" id="PIRSF016184">
    <property type="entry name" value="PhzC_PhzF"/>
    <property type="match status" value="1"/>
</dbReference>
<organism evidence="3 4">
    <name type="scientific">Aedoeadaptatus acetigenes</name>
    <dbReference type="NCBI Taxonomy" id="2981723"/>
    <lineage>
        <taxon>Bacteria</taxon>
        <taxon>Bacillati</taxon>
        <taxon>Bacillota</taxon>
        <taxon>Tissierellia</taxon>
        <taxon>Tissierellales</taxon>
        <taxon>Peptoniphilaceae</taxon>
        <taxon>Aedoeadaptatus</taxon>
    </lineage>
</organism>
<dbReference type="Gene3D" id="3.10.310.10">
    <property type="entry name" value="Diaminopimelate Epimerase, Chain A, domain 1"/>
    <property type="match status" value="2"/>
</dbReference>
<dbReference type="Pfam" id="PF02567">
    <property type="entry name" value="PhzC-PhzF"/>
    <property type="match status" value="1"/>
</dbReference>
<dbReference type="SUPFAM" id="SSF54506">
    <property type="entry name" value="Diaminopimelate epimerase-like"/>
    <property type="match status" value="1"/>
</dbReference>
<name>A0ABV1J7X7_9FIRM</name>
<dbReference type="InterPro" id="IPR003719">
    <property type="entry name" value="Phenazine_PhzF-like"/>
</dbReference>
<comment type="similarity">
    <text evidence="1">Belongs to the PhzF family.</text>
</comment>
<dbReference type="EMBL" id="JBBNPS010000021">
    <property type="protein sequence ID" value="MEQ3354055.1"/>
    <property type="molecule type" value="Genomic_DNA"/>
</dbReference>
<proteinExistence type="inferred from homology"/>
<gene>
    <name evidence="3" type="ORF">AAA081_07090</name>
</gene>
<protein>
    <submittedName>
        <fullName evidence="3">PhzF family phenazine biosynthesis isomerase</fullName>
    </submittedName>
</protein>
<evidence type="ECO:0000313" key="3">
    <source>
        <dbReference type="EMBL" id="MEQ3354055.1"/>
    </source>
</evidence>